<dbReference type="InterPro" id="IPR023374">
    <property type="entry name" value="AttH-like_dom_sf"/>
</dbReference>
<comment type="caution">
    <text evidence="3">The sequence shown here is derived from an EMBL/GenBank/DDBJ whole genome shotgun (WGS) entry which is preliminary data.</text>
</comment>
<evidence type="ECO:0000313" key="3">
    <source>
        <dbReference type="EMBL" id="KAE9631798.1"/>
    </source>
</evidence>
<dbReference type="Pfam" id="PF17186">
    <property type="entry name" value="Lipocalin_9"/>
    <property type="match status" value="1"/>
</dbReference>
<keyword evidence="1" id="KW-0732">Signal</keyword>
<feature type="signal peptide" evidence="1">
    <location>
        <begin position="1"/>
        <end position="24"/>
    </location>
</feature>
<reference evidence="3 4" key="1">
    <citation type="submission" date="2019-12" db="EMBL/GenBank/DDBJ databases">
        <authorList>
            <person name="Zhang Y.-J."/>
        </authorList>
    </citation>
    <scope>NUCLEOTIDE SEQUENCE [LARGE SCALE GENOMIC DNA]</scope>
    <source>
        <strain evidence="3 4">H18S-6</strain>
    </source>
</reference>
<dbReference type="Pfam" id="PF07143">
    <property type="entry name" value="CrtC"/>
    <property type="match status" value="1"/>
</dbReference>
<dbReference type="EMBL" id="WSFO01000002">
    <property type="protein sequence ID" value="KAE9631798.1"/>
    <property type="molecule type" value="Genomic_DNA"/>
</dbReference>
<gene>
    <name evidence="3" type="ORF">GP644_05715</name>
</gene>
<dbReference type="Gene3D" id="2.40.370.10">
    <property type="entry name" value="AttH-like domain"/>
    <property type="match status" value="2"/>
</dbReference>
<feature type="chain" id="PRO_5025573185" evidence="1">
    <location>
        <begin position="25"/>
        <end position="350"/>
    </location>
</feature>
<dbReference type="AlphaFoldDB" id="A0A6A4RM28"/>
<dbReference type="RefSeq" id="WP_158977864.1">
    <property type="nucleotide sequence ID" value="NZ_WSFO01000002.1"/>
</dbReference>
<accession>A0A6A4RM28</accession>
<name>A0A6A4RM28_9RHOB</name>
<evidence type="ECO:0000256" key="1">
    <source>
        <dbReference type="SAM" id="SignalP"/>
    </source>
</evidence>
<dbReference type="PANTHER" id="PTHR38591">
    <property type="entry name" value="HYDROLASE"/>
    <property type="match status" value="1"/>
</dbReference>
<protein>
    <submittedName>
        <fullName evidence="3">Iron ABC transporter permease</fullName>
    </submittedName>
</protein>
<dbReference type="SUPFAM" id="SSF159245">
    <property type="entry name" value="AttH-like"/>
    <property type="match status" value="1"/>
</dbReference>
<proteinExistence type="predicted"/>
<dbReference type="PANTHER" id="PTHR38591:SF1">
    <property type="entry name" value="BLL1000 PROTEIN"/>
    <property type="match status" value="1"/>
</dbReference>
<dbReference type="Proteomes" id="UP000441586">
    <property type="component" value="Unassembled WGS sequence"/>
</dbReference>
<sequence length="350" mass="38083">MNAKFFLTALFLCLPVTASTQGFAGLGTNATGFAVPQRGAVLSFPEDHGSHPNFRIEWWYLTANLKGDDGLDYGVQWTLFRSALRPGSEDGWSSPQLWMGHAGLTTPTHQFFAERLARGGIGQAGVTAEPFMAWIDNWEMTGVGPALQHLDLKASGADFAYDLDMSTQGQQLVLHGDNGYSVKSAGGQASYYYSQPHYQITGTLILPNGPVAVTGQGWLDREWSSQPLAEDQSGWDWFSLSFDSGDKLMGFVLRGASADFTSGSWISADGTVTALQPGDFQALALKHSDVSRRSIPTEWKITLPTQELSVVIQAVNEQSWMGTSFPYWEGPVTISGSHTGLGYLEMTGYE</sequence>
<evidence type="ECO:0000313" key="4">
    <source>
        <dbReference type="Proteomes" id="UP000441586"/>
    </source>
</evidence>
<organism evidence="3 4">
    <name type="scientific">Parasedimentitalea maritima</name>
    <dbReference type="NCBI Taxonomy" id="2578117"/>
    <lineage>
        <taxon>Bacteria</taxon>
        <taxon>Pseudomonadati</taxon>
        <taxon>Pseudomonadota</taxon>
        <taxon>Alphaproteobacteria</taxon>
        <taxon>Rhodobacterales</taxon>
        <taxon>Paracoccaceae</taxon>
        <taxon>Parasedimentitalea</taxon>
    </lineage>
</organism>
<evidence type="ECO:0000259" key="2">
    <source>
        <dbReference type="Pfam" id="PF07143"/>
    </source>
</evidence>
<feature type="domain" description="AttH" evidence="2">
    <location>
        <begin position="56"/>
        <end position="225"/>
    </location>
</feature>
<dbReference type="InterPro" id="IPR010791">
    <property type="entry name" value="AttH_dom"/>
</dbReference>